<dbReference type="EMBL" id="KF900390">
    <property type="protein sequence ID" value="AIE93298.1"/>
    <property type="molecule type" value="Genomic_DNA"/>
</dbReference>
<evidence type="ECO:0000313" key="1">
    <source>
        <dbReference type="EMBL" id="AIE93298.1"/>
    </source>
</evidence>
<reference evidence="1" key="1">
    <citation type="journal article" date="2014" name="Genome Biol. Evol.">
        <title>Pangenome evidence for extensive interdomain horizontal transfer affecting lineage core and shell genes in uncultured planktonic thaumarchaeota and euryarchaeota.</title>
        <authorList>
            <person name="Deschamps P."/>
            <person name="Zivanovic Y."/>
            <person name="Moreira D."/>
            <person name="Rodriguez-Valera F."/>
            <person name="Lopez-Garcia P."/>
        </authorList>
    </citation>
    <scope>NUCLEOTIDE SEQUENCE</scope>
</reference>
<organism evidence="1">
    <name type="scientific">uncultured marine group II/III euryarchaeote AD1000_33_C07</name>
    <dbReference type="NCBI Taxonomy" id="1457756"/>
    <lineage>
        <taxon>Archaea</taxon>
        <taxon>Methanobacteriati</taxon>
        <taxon>Methanobacteriota</taxon>
        <taxon>environmental samples</taxon>
    </lineage>
</organism>
<sequence>MTARSPMEVPQLRWNPTVLDDPEGGRIVLWPHLPCVRMPNSLRYRESWDGLALLFSLSDLSGWRHDEKQDRESPGVHIEAAIASGTVLGRLMKDLQEYDVDGPKIPDPEQVRLLLHADNARGGMPIYAIEPELDDSDWVDWEVRRADEQSRVSNLLATLTTSRRWRKTRSAAVQMVERSKDADPDLGAAAASCAAWWIEEQGGLTAELISERNSRLASRLRGALVELRNSRVDDAEASDSTLLVPVHQAWLPSLEAAVTAWPDPEPVSREER</sequence>
<protein>
    <submittedName>
        <fullName evidence="1">Uncharacterized protein</fullName>
    </submittedName>
</protein>
<proteinExistence type="predicted"/>
<name>A0A075FPZ9_9EURY</name>
<accession>A0A075FPZ9</accession>
<dbReference type="AlphaFoldDB" id="A0A075FPZ9"/>